<dbReference type="InterPro" id="IPR005181">
    <property type="entry name" value="SASA"/>
</dbReference>
<dbReference type="PANTHER" id="PTHR31988">
    <property type="entry name" value="ESTERASE, PUTATIVE (DUF303)-RELATED"/>
    <property type="match status" value="1"/>
</dbReference>
<dbReference type="InterPro" id="IPR052940">
    <property type="entry name" value="Carb_Esterase_6"/>
</dbReference>
<dbReference type="Proteomes" id="UP000320735">
    <property type="component" value="Unassembled WGS sequence"/>
</dbReference>
<organism evidence="3 4">
    <name type="scientific">Symmachiella macrocystis</name>
    <dbReference type="NCBI Taxonomy" id="2527985"/>
    <lineage>
        <taxon>Bacteria</taxon>
        <taxon>Pseudomonadati</taxon>
        <taxon>Planctomycetota</taxon>
        <taxon>Planctomycetia</taxon>
        <taxon>Planctomycetales</taxon>
        <taxon>Planctomycetaceae</taxon>
        <taxon>Symmachiella</taxon>
    </lineage>
</organism>
<keyword evidence="4" id="KW-1185">Reference proteome</keyword>
<evidence type="ECO:0000313" key="4">
    <source>
        <dbReference type="Proteomes" id="UP000320735"/>
    </source>
</evidence>
<proteinExistence type="predicted"/>
<feature type="domain" description="Sialate O-acetylesterase" evidence="2">
    <location>
        <begin position="38"/>
        <end position="288"/>
    </location>
</feature>
<evidence type="ECO:0000256" key="1">
    <source>
        <dbReference type="ARBA" id="ARBA00022801"/>
    </source>
</evidence>
<evidence type="ECO:0000259" key="2">
    <source>
        <dbReference type="Pfam" id="PF03629"/>
    </source>
</evidence>
<comment type="caution">
    <text evidence="3">The sequence shown here is derived from an EMBL/GenBank/DDBJ whole genome shotgun (WGS) entry which is preliminary data.</text>
</comment>
<dbReference type="EMBL" id="SJPP01000001">
    <property type="protein sequence ID" value="TWU13331.1"/>
    <property type="molecule type" value="Genomic_DNA"/>
</dbReference>
<dbReference type="AlphaFoldDB" id="A0A5C6BPK9"/>
<dbReference type="Gene3D" id="3.40.50.1110">
    <property type="entry name" value="SGNH hydrolase"/>
    <property type="match status" value="1"/>
</dbReference>
<keyword evidence="1" id="KW-0378">Hydrolase</keyword>
<dbReference type="InterPro" id="IPR036514">
    <property type="entry name" value="SGNH_hydro_sf"/>
</dbReference>
<dbReference type="GO" id="GO:0016788">
    <property type="term" value="F:hydrolase activity, acting on ester bonds"/>
    <property type="evidence" value="ECO:0007669"/>
    <property type="project" value="UniProtKB-ARBA"/>
</dbReference>
<sequence>MHLFLRSSYVLSLPILAVSLASVGYSEELQRPDAGKKIKVFLFAGQSNMEGRASGCKITQEDRTRLKNVQKRIQLAFNHEPISPLKVVSPSEEIRKIYQRDRIFGPELFFGISLAEAMPNEKFLFIKRTRGSSSLHGCWNPEWSEDKAVLLGEAKHPKLYREYVDYVRQVLDGYSPEDYELCAMLWVQGESDDKAPEAEAAYGATLRKLIERVRLDTKHSTLPFILFQVGSPKVVEGMRQTAAKVPSATLIPQSLNPDSSDFYEKMENGHYNAEGMKKLGTRFAEVFLRTYAPPRQ</sequence>
<dbReference type="PANTHER" id="PTHR31988:SF19">
    <property type="entry name" value="9-O-ACETYL-N-ACETYLNEURAMINIC ACID DEACETYLASE-RELATED"/>
    <property type="match status" value="1"/>
</dbReference>
<accession>A0A5C6BPK9</accession>
<dbReference type="SUPFAM" id="SSF52266">
    <property type="entry name" value="SGNH hydrolase"/>
    <property type="match status" value="1"/>
</dbReference>
<gene>
    <name evidence="3" type="ORF">CA54_21660</name>
</gene>
<name>A0A5C6BPK9_9PLAN</name>
<reference evidence="3 4" key="1">
    <citation type="submission" date="2019-02" db="EMBL/GenBank/DDBJ databases">
        <title>Deep-cultivation of Planctomycetes and their phenomic and genomic characterization uncovers novel biology.</title>
        <authorList>
            <person name="Wiegand S."/>
            <person name="Jogler M."/>
            <person name="Boedeker C."/>
            <person name="Pinto D."/>
            <person name="Vollmers J."/>
            <person name="Rivas-Marin E."/>
            <person name="Kohn T."/>
            <person name="Peeters S.H."/>
            <person name="Heuer A."/>
            <person name="Rast P."/>
            <person name="Oberbeckmann S."/>
            <person name="Bunk B."/>
            <person name="Jeske O."/>
            <person name="Meyerdierks A."/>
            <person name="Storesund J.E."/>
            <person name="Kallscheuer N."/>
            <person name="Luecker S."/>
            <person name="Lage O.M."/>
            <person name="Pohl T."/>
            <person name="Merkel B.J."/>
            <person name="Hornburger P."/>
            <person name="Mueller R.-W."/>
            <person name="Bruemmer F."/>
            <person name="Labrenz M."/>
            <person name="Spormann A.M."/>
            <person name="Op Den Camp H."/>
            <person name="Overmann J."/>
            <person name="Amann R."/>
            <person name="Jetten M.S.M."/>
            <person name="Mascher T."/>
            <person name="Medema M.H."/>
            <person name="Devos D.P."/>
            <person name="Kaster A.-K."/>
            <person name="Ovreas L."/>
            <person name="Rohde M."/>
            <person name="Galperin M.Y."/>
            <person name="Jogler C."/>
        </authorList>
    </citation>
    <scope>NUCLEOTIDE SEQUENCE [LARGE SCALE GENOMIC DNA]</scope>
    <source>
        <strain evidence="3 4">CA54</strain>
    </source>
</reference>
<dbReference type="OrthoDB" id="9795554at2"/>
<dbReference type="Pfam" id="PF03629">
    <property type="entry name" value="SASA"/>
    <property type="match status" value="1"/>
</dbReference>
<evidence type="ECO:0000313" key="3">
    <source>
        <dbReference type="EMBL" id="TWU13331.1"/>
    </source>
</evidence>
<dbReference type="RefSeq" id="WP_146370671.1">
    <property type="nucleotide sequence ID" value="NZ_SJPP01000001.1"/>
</dbReference>
<protein>
    <recommendedName>
        <fullName evidence="2">Sialate O-acetylesterase domain-containing protein</fullName>
    </recommendedName>
</protein>